<dbReference type="RefSeq" id="WP_062474839.1">
    <property type="nucleotide sequence ID" value="NZ_CP013650.1"/>
</dbReference>
<dbReference type="KEGG" id="lal:AT746_00350"/>
<dbReference type="EMBL" id="CP013650">
    <property type="protein sequence ID" value="ALS96876.1"/>
    <property type="molecule type" value="Genomic_DNA"/>
</dbReference>
<keyword evidence="2" id="KW-0378">Hydrolase</keyword>
<dbReference type="PANTHER" id="PTHR40841:SF2">
    <property type="entry name" value="SIDEROPHORE-DEGRADING ESTERASE (EUROFUNG)"/>
    <property type="match status" value="1"/>
</dbReference>
<reference evidence="4 5" key="1">
    <citation type="submission" date="2015-12" db="EMBL/GenBank/DDBJ databases">
        <title>Complete genome of Lacimicrobium alkaliphilum KCTC 32984.</title>
        <authorList>
            <person name="Kim S.-G."/>
            <person name="Lee Y.-J."/>
        </authorList>
    </citation>
    <scope>NUCLEOTIDE SEQUENCE [LARGE SCALE GENOMIC DNA]</scope>
    <source>
        <strain evidence="4 5">YelD216</strain>
    </source>
</reference>
<dbReference type="Proteomes" id="UP000068447">
    <property type="component" value="Chromosome"/>
</dbReference>
<gene>
    <name evidence="4" type="ORF">AT746_00350</name>
</gene>
<evidence type="ECO:0000256" key="2">
    <source>
        <dbReference type="ARBA" id="ARBA00022801"/>
    </source>
</evidence>
<dbReference type="InterPro" id="IPR052558">
    <property type="entry name" value="Siderophore_Hydrolase_D"/>
</dbReference>
<keyword evidence="3" id="KW-0732">Signal</keyword>
<evidence type="ECO:0000256" key="1">
    <source>
        <dbReference type="ARBA" id="ARBA00005622"/>
    </source>
</evidence>
<accession>A0A0U2ZEN2</accession>
<dbReference type="Pfam" id="PF00756">
    <property type="entry name" value="Esterase"/>
    <property type="match status" value="1"/>
</dbReference>
<comment type="similarity">
    <text evidence="1">Belongs to the esterase D family.</text>
</comment>
<feature type="chain" id="PRO_5006835388" evidence="3">
    <location>
        <begin position="22"/>
        <end position="278"/>
    </location>
</feature>
<name>A0A0U2ZEN2_9ALTE</name>
<feature type="signal peptide" evidence="3">
    <location>
        <begin position="1"/>
        <end position="21"/>
    </location>
</feature>
<organism evidence="4 5">
    <name type="scientific">Lacimicrobium alkaliphilum</name>
    <dbReference type="NCBI Taxonomy" id="1526571"/>
    <lineage>
        <taxon>Bacteria</taxon>
        <taxon>Pseudomonadati</taxon>
        <taxon>Pseudomonadota</taxon>
        <taxon>Gammaproteobacteria</taxon>
        <taxon>Alteromonadales</taxon>
        <taxon>Alteromonadaceae</taxon>
        <taxon>Lacimicrobium</taxon>
    </lineage>
</organism>
<dbReference type="OrthoDB" id="9784036at2"/>
<dbReference type="InterPro" id="IPR000801">
    <property type="entry name" value="Esterase-like"/>
</dbReference>
<dbReference type="GO" id="GO:0016788">
    <property type="term" value="F:hydrolase activity, acting on ester bonds"/>
    <property type="evidence" value="ECO:0007669"/>
    <property type="project" value="TreeGrafter"/>
</dbReference>
<protein>
    <submittedName>
        <fullName evidence="4">Esterase</fullName>
    </submittedName>
</protein>
<evidence type="ECO:0000256" key="3">
    <source>
        <dbReference type="SAM" id="SignalP"/>
    </source>
</evidence>
<dbReference type="PANTHER" id="PTHR40841">
    <property type="entry name" value="SIDEROPHORE TRIACETYLFUSARININE C ESTERASE"/>
    <property type="match status" value="1"/>
</dbReference>
<sequence>MKKLIYLAVIALVFCSSPLLAKAKPEVTQVSPFTIGEKVTFHSAILNENRVLNIYLPGSYAENTDKNYPVIYLLDGSADEDFVHLSGLVQFGSLSWIHLLPETIVVGIANVDRKRDFTYPSDNKQDIEEFPTHGGSANFIKVIGEEIQPLVESKYRTSAEKTIIGQSLGGLLATEILLKSPTLFDNYIIISPSLWWDDESLLSLEPAPLNPAKSVYVGVGKEGPVMERVAKALFDKLENAKPESTSAYFGFFEQLNHGDTLHLAAYDAFDKVFKVQTK</sequence>
<dbReference type="AlphaFoldDB" id="A0A0U2ZEN2"/>
<dbReference type="SUPFAM" id="SSF53474">
    <property type="entry name" value="alpha/beta-Hydrolases"/>
    <property type="match status" value="1"/>
</dbReference>
<evidence type="ECO:0000313" key="5">
    <source>
        <dbReference type="Proteomes" id="UP000068447"/>
    </source>
</evidence>
<proteinExistence type="inferred from homology"/>
<keyword evidence="5" id="KW-1185">Reference proteome</keyword>
<evidence type="ECO:0000313" key="4">
    <source>
        <dbReference type="EMBL" id="ALS96876.1"/>
    </source>
</evidence>
<dbReference type="STRING" id="1526571.AT746_00350"/>
<dbReference type="Gene3D" id="3.40.50.1820">
    <property type="entry name" value="alpha/beta hydrolase"/>
    <property type="match status" value="1"/>
</dbReference>
<dbReference type="InterPro" id="IPR029058">
    <property type="entry name" value="AB_hydrolase_fold"/>
</dbReference>